<proteinExistence type="predicted"/>
<sequence length="132" mass="14772">MEFFNSFGLGCSAKSTSTVFADYLPVISLQHTWRLTFAGQKMLSKSPFPLVWIQILLEEKEYATLCRHAASTRASVWSLGAYCNSKTFFSSTDGWRMWASVLFRPKLMNPTPSADGQRTRNVGLQVVDGPVP</sequence>
<gene>
    <name evidence="1" type="ORF">ACOLOM_LOCUS9116</name>
</gene>
<comment type="caution">
    <text evidence="1">The sequence shown here is derived from an EMBL/GenBank/DDBJ whole genome shotgun (WGS) entry which is preliminary data.</text>
</comment>
<dbReference type="Proteomes" id="UP000789525">
    <property type="component" value="Unassembled WGS sequence"/>
</dbReference>
<keyword evidence="2" id="KW-1185">Reference proteome</keyword>
<evidence type="ECO:0000313" key="1">
    <source>
        <dbReference type="EMBL" id="CAG8675559.1"/>
    </source>
</evidence>
<organism evidence="1 2">
    <name type="scientific">Acaulospora colombiana</name>
    <dbReference type="NCBI Taxonomy" id="27376"/>
    <lineage>
        <taxon>Eukaryota</taxon>
        <taxon>Fungi</taxon>
        <taxon>Fungi incertae sedis</taxon>
        <taxon>Mucoromycota</taxon>
        <taxon>Glomeromycotina</taxon>
        <taxon>Glomeromycetes</taxon>
        <taxon>Diversisporales</taxon>
        <taxon>Acaulosporaceae</taxon>
        <taxon>Acaulospora</taxon>
    </lineage>
</organism>
<accession>A0ACA9NSY2</accession>
<reference evidence="1" key="1">
    <citation type="submission" date="2021-06" db="EMBL/GenBank/DDBJ databases">
        <authorList>
            <person name="Kallberg Y."/>
            <person name="Tangrot J."/>
            <person name="Rosling A."/>
        </authorList>
    </citation>
    <scope>NUCLEOTIDE SEQUENCE</scope>
    <source>
        <strain evidence="1">CL356</strain>
    </source>
</reference>
<evidence type="ECO:0000313" key="2">
    <source>
        <dbReference type="Proteomes" id="UP000789525"/>
    </source>
</evidence>
<protein>
    <submittedName>
        <fullName evidence="1">13886_t:CDS:1</fullName>
    </submittedName>
</protein>
<dbReference type="EMBL" id="CAJVPT010025594">
    <property type="protein sequence ID" value="CAG8675559.1"/>
    <property type="molecule type" value="Genomic_DNA"/>
</dbReference>
<name>A0ACA9NSY2_9GLOM</name>